<keyword evidence="1" id="KW-0812">Transmembrane</keyword>
<dbReference type="Proteomes" id="UP001500141">
    <property type="component" value="Unassembled WGS sequence"/>
</dbReference>
<dbReference type="EMBL" id="BAABIP010000022">
    <property type="protein sequence ID" value="GAA4776541.1"/>
    <property type="molecule type" value="Genomic_DNA"/>
</dbReference>
<keyword evidence="3" id="KW-1185">Reference proteome</keyword>
<name>A0ABP9A8L9_9FLAO</name>
<keyword evidence="1" id="KW-1133">Transmembrane helix</keyword>
<sequence>MNKVKVIQFFIITILFLCIFLGLNKCKEERRKIEFETICYVNNGNINRSSKDISGYFYFKGKRYETYEIVHDNPKKYIGKYYKIILSSKYPNDSEILYNEEVTDINKIKKVGFEHL</sequence>
<evidence type="ECO:0000313" key="2">
    <source>
        <dbReference type="EMBL" id="GAA4776541.1"/>
    </source>
</evidence>
<protein>
    <recommendedName>
        <fullName evidence="4">DUF4377 domain-containing protein</fullName>
    </recommendedName>
</protein>
<dbReference type="RefSeq" id="WP_264543092.1">
    <property type="nucleotide sequence ID" value="NZ_BAABIP010000022.1"/>
</dbReference>
<gene>
    <name evidence="2" type="ORF">GCM10023230_29550</name>
</gene>
<comment type="caution">
    <text evidence="2">The sequence shown here is derived from an EMBL/GenBank/DDBJ whole genome shotgun (WGS) entry which is preliminary data.</text>
</comment>
<accession>A0ABP9A8L9</accession>
<organism evidence="2 3">
    <name type="scientific">Flavobacterium hankyongi</name>
    <dbReference type="NCBI Taxonomy" id="1176532"/>
    <lineage>
        <taxon>Bacteria</taxon>
        <taxon>Pseudomonadati</taxon>
        <taxon>Bacteroidota</taxon>
        <taxon>Flavobacteriia</taxon>
        <taxon>Flavobacteriales</taxon>
        <taxon>Flavobacteriaceae</taxon>
        <taxon>Flavobacterium</taxon>
    </lineage>
</organism>
<evidence type="ECO:0008006" key="4">
    <source>
        <dbReference type="Google" id="ProtNLM"/>
    </source>
</evidence>
<reference evidence="3" key="1">
    <citation type="journal article" date="2019" name="Int. J. Syst. Evol. Microbiol.">
        <title>The Global Catalogue of Microorganisms (GCM) 10K type strain sequencing project: providing services to taxonomists for standard genome sequencing and annotation.</title>
        <authorList>
            <consortium name="The Broad Institute Genomics Platform"/>
            <consortium name="The Broad Institute Genome Sequencing Center for Infectious Disease"/>
            <person name="Wu L."/>
            <person name="Ma J."/>
        </authorList>
    </citation>
    <scope>NUCLEOTIDE SEQUENCE [LARGE SCALE GENOMIC DNA]</scope>
    <source>
        <strain evidence="3">JCM 18198</strain>
    </source>
</reference>
<proteinExistence type="predicted"/>
<evidence type="ECO:0000313" key="3">
    <source>
        <dbReference type="Proteomes" id="UP001500141"/>
    </source>
</evidence>
<keyword evidence="1" id="KW-0472">Membrane</keyword>
<feature type="transmembrane region" description="Helical" evidence="1">
    <location>
        <begin position="6"/>
        <end position="23"/>
    </location>
</feature>
<evidence type="ECO:0000256" key="1">
    <source>
        <dbReference type="SAM" id="Phobius"/>
    </source>
</evidence>